<accession>E6UKI6</accession>
<geneLocation type="plasmid" evidence="1 2">
    <name>pRUMAL02</name>
</geneLocation>
<evidence type="ECO:0000313" key="2">
    <source>
        <dbReference type="Proteomes" id="UP000006919"/>
    </source>
</evidence>
<keyword evidence="1" id="KW-0614">Plasmid</keyword>
<proteinExistence type="predicted"/>
<sequence>MIPTDATTAPLIESSTCLKLKRIVGIPAPPMIFLELALSSVRKISIAMQPIKTAALTIFTIFFTFSLHTESFENEVLHLVLSDDLGEADLLILERCK</sequence>
<dbReference type="AlphaFoldDB" id="E6UKI6"/>
<dbReference type="Proteomes" id="UP000006919">
    <property type="component" value="Plasmid pRUMAL02"/>
</dbReference>
<protein>
    <submittedName>
        <fullName evidence="1">Uncharacterized protein</fullName>
    </submittedName>
</protein>
<organism evidence="1 2">
    <name type="scientific">Ruminococcus albus (strain ATCC 27210 / DSM 20455 / JCM 14654 / NCDO 2250 / 7)</name>
    <dbReference type="NCBI Taxonomy" id="697329"/>
    <lineage>
        <taxon>Bacteria</taxon>
        <taxon>Bacillati</taxon>
        <taxon>Bacillota</taxon>
        <taxon>Clostridia</taxon>
        <taxon>Eubacteriales</taxon>
        <taxon>Oscillospiraceae</taxon>
        <taxon>Ruminococcus</taxon>
    </lineage>
</organism>
<dbReference type="HOGENOM" id="CLU_2344912_0_0_9"/>
<gene>
    <name evidence="1" type="ordered locus">Rumal_3747</name>
</gene>
<reference evidence="2" key="1">
    <citation type="journal article" date="2011" name="J. Bacteriol.">
        <title>Complete genome of the cellulolytic ruminal bacterium Ruminococcus albus 7.</title>
        <authorList>
            <person name="Suen G."/>
            <person name="Stevenson D.M."/>
            <person name="Bruce D.C."/>
            <person name="Chertkov O."/>
            <person name="Copeland A."/>
            <person name="Cheng J.F."/>
            <person name="Detter C."/>
            <person name="Detter J.C."/>
            <person name="Goodwin L.A."/>
            <person name="Han C.S."/>
            <person name="Hauser L.J."/>
            <person name="Ivanova N.N."/>
            <person name="Kyrpides N.C."/>
            <person name="Land M.L."/>
            <person name="Lapidus A."/>
            <person name="Lucas S."/>
            <person name="Ovchinnikova G."/>
            <person name="Pitluck S."/>
            <person name="Tapia R."/>
            <person name="Woyke T."/>
            <person name="Boyum J."/>
            <person name="Mead D."/>
            <person name="Weimer P.J."/>
        </authorList>
    </citation>
    <scope>NUCLEOTIDE SEQUENCE [LARGE SCALE GENOMIC DNA]</scope>
    <source>
        <strain evidence="2">ATCC 27210 / DSM 20455 / JCM 14654 / NCDO 2250 / 7</strain>
        <plasmid evidence="2">pRUMAL02</plasmid>
    </source>
</reference>
<dbReference type="EMBL" id="CP002405">
    <property type="protein sequence ID" value="ADU24182.1"/>
    <property type="molecule type" value="Genomic_DNA"/>
</dbReference>
<name>E6UKI6_RUMA7</name>
<dbReference type="KEGG" id="ral:Rumal_3747"/>
<evidence type="ECO:0000313" key="1">
    <source>
        <dbReference type="EMBL" id="ADU24182.1"/>
    </source>
</evidence>